<dbReference type="AlphaFoldDB" id="A0AA93BYR8"/>
<sequence length="90" mass="9776">SSTVVAAGVSGDFAKPRIGWPSGSRLSRFHRTKSPPCRYKGCSRERQRLTPLEHPSSVSALRADPPSPTRGEEKTGIAIAILFRCMILLA</sequence>
<evidence type="ECO:0000256" key="1">
    <source>
        <dbReference type="SAM" id="MobiDB-lite"/>
    </source>
</evidence>
<feature type="region of interest" description="Disordered" evidence="1">
    <location>
        <begin position="37"/>
        <end position="72"/>
    </location>
</feature>
<comment type="caution">
    <text evidence="2">The sequence shown here is derived from an EMBL/GenBank/DDBJ whole genome shotgun (WGS) entry which is preliminary data.</text>
</comment>
<gene>
    <name evidence="2" type="ORF">D3242_31640</name>
</gene>
<feature type="non-terminal residue" evidence="2">
    <location>
        <position position="1"/>
    </location>
</feature>
<dbReference type="EMBL" id="QZXA01000020">
    <property type="protein sequence ID" value="RJT28518.1"/>
    <property type="molecule type" value="Genomic_DNA"/>
</dbReference>
<evidence type="ECO:0000313" key="3">
    <source>
        <dbReference type="Proteomes" id="UP000275530"/>
    </source>
</evidence>
<reference evidence="2 3" key="1">
    <citation type="submission" date="2018-09" db="EMBL/GenBank/DDBJ databases">
        <title>Mesorhizobium carmichaelinearum sp. nov. isolated from Carmichaelinea spp. root nodules in New Zealand.</title>
        <authorList>
            <person name="De Meyer S.E."/>
        </authorList>
    </citation>
    <scope>NUCLEOTIDE SEQUENCE [LARGE SCALE GENOMIC DNA]</scope>
    <source>
        <strain evidence="2 3">LMG 28313</strain>
    </source>
</reference>
<organism evidence="2 3">
    <name type="scientific">Mesorhizobium jarvisii</name>
    <dbReference type="NCBI Taxonomy" id="1777867"/>
    <lineage>
        <taxon>Bacteria</taxon>
        <taxon>Pseudomonadati</taxon>
        <taxon>Pseudomonadota</taxon>
        <taxon>Alphaproteobacteria</taxon>
        <taxon>Hyphomicrobiales</taxon>
        <taxon>Phyllobacteriaceae</taxon>
        <taxon>Mesorhizobium</taxon>
    </lineage>
</organism>
<accession>A0AA93BYR8</accession>
<protein>
    <submittedName>
        <fullName evidence="2">Uncharacterized protein</fullName>
    </submittedName>
</protein>
<name>A0AA93BYR8_9HYPH</name>
<evidence type="ECO:0000313" key="2">
    <source>
        <dbReference type="EMBL" id="RJT28518.1"/>
    </source>
</evidence>
<keyword evidence="3" id="KW-1185">Reference proteome</keyword>
<dbReference type="Proteomes" id="UP000275530">
    <property type="component" value="Unassembled WGS sequence"/>
</dbReference>
<proteinExistence type="predicted"/>